<evidence type="ECO:0000313" key="16">
    <source>
        <dbReference type="Proteomes" id="UP000245375"/>
    </source>
</evidence>
<feature type="site" description="Interaction with substrate tRNA" evidence="10">
    <location>
        <position position="59"/>
    </location>
</feature>
<dbReference type="PANTHER" id="PTHR11088">
    <property type="entry name" value="TRNA DIMETHYLALLYLTRANSFERASE"/>
    <property type="match status" value="1"/>
</dbReference>
<evidence type="ECO:0000256" key="1">
    <source>
        <dbReference type="ARBA" id="ARBA00001946"/>
    </source>
</evidence>
<evidence type="ECO:0000256" key="13">
    <source>
        <dbReference type="RuleBase" id="RU003785"/>
    </source>
</evidence>
<dbReference type="PROSITE" id="PS51186">
    <property type="entry name" value="GNAT"/>
    <property type="match status" value="1"/>
</dbReference>
<dbReference type="NCBIfam" id="TIGR00174">
    <property type="entry name" value="miaA"/>
    <property type="match status" value="1"/>
</dbReference>
<evidence type="ECO:0000256" key="10">
    <source>
        <dbReference type="HAMAP-Rule" id="MF_00185"/>
    </source>
</evidence>
<dbReference type="AlphaFoldDB" id="A0A2U2X2Q2"/>
<evidence type="ECO:0000313" key="15">
    <source>
        <dbReference type="EMBL" id="PWH82063.1"/>
    </source>
</evidence>
<keyword evidence="16" id="KW-1185">Reference proteome</keyword>
<organism evidence="15 16">
    <name type="scientific">Algibacter marinivivus</name>
    <dbReference type="NCBI Taxonomy" id="2100723"/>
    <lineage>
        <taxon>Bacteria</taxon>
        <taxon>Pseudomonadati</taxon>
        <taxon>Bacteroidota</taxon>
        <taxon>Flavobacteriia</taxon>
        <taxon>Flavobacteriales</taxon>
        <taxon>Flavobacteriaceae</taxon>
        <taxon>Algibacter</taxon>
    </lineage>
</organism>
<keyword evidence="4 10" id="KW-0808">Transferase</keyword>
<comment type="caution">
    <text evidence="15">The sequence shown here is derived from an EMBL/GenBank/DDBJ whole genome shotgun (WGS) entry which is preliminary data.</text>
</comment>
<dbReference type="GO" id="GO:0016747">
    <property type="term" value="F:acyltransferase activity, transferring groups other than amino-acyl groups"/>
    <property type="evidence" value="ECO:0007669"/>
    <property type="project" value="InterPro"/>
</dbReference>
<dbReference type="Gene3D" id="3.40.630.30">
    <property type="match status" value="1"/>
</dbReference>
<dbReference type="OrthoDB" id="9776390at2"/>
<reference evidence="16" key="2">
    <citation type="submission" date="2018-05" db="EMBL/GenBank/DDBJ databases">
        <title>Algibacter marinivivus sp. nov., isolated from sample around a algae.</title>
        <authorList>
            <person name="Lu D."/>
        </authorList>
    </citation>
    <scope>NUCLEOTIDE SEQUENCE [LARGE SCALE GENOMIC DNA]</scope>
    <source>
        <strain evidence="16">ZY111</strain>
    </source>
</reference>
<evidence type="ECO:0000256" key="12">
    <source>
        <dbReference type="RuleBase" id="RU003784"/>
    </source>
</evidence>
<dbReference type="GO" id="GO:0052381">
    <property type="term" value="F:tRNA dimethylallyltransferase activity"/>
    <property type="evidence" value="ECO:0007669"/>
    <property type="project" value="UniProtKB-UniRule"/>
</dbReference>
<comment type="catalytic activity">
    <reaction evidence="9 10 11">
        <text>adenosine(37) in tRNA + dimethylallyl diphosphate = N(6)-dimethylallyladenosine(37) in tRNA + diphosphate</text>
        <dbReference type="Rhea" id="RHEA:26482"/>
        <dbReference type="Rhea" id="RHEA-COMP:10162"/>
        <dbReference type="Rhea" id="RHEA-COMP:10375"/>
        <dbReference type="ChEBI" id="CHEBI:33019"/>
        <dbReference type="ChEBI" id="CHEBI:57623"/>
        <dbReference type="ChEBI" id="CHEBI:74411"/>
        <dbReference type="ChEBI" id="CHEBI:74415"/>
        <dbReference type="EC" id="2.5.1.75"/>
    </reaction>
</comment>
<dbReference type="EC" id="2.5.1.75" evidence="10"/>
<protein>
    <recommendedName>
        <fullName evidence="10">tRNA dimethylallyltransferase</fullName>
        <ecNumber evidence="10">2.5.1.75</ecNumber>
    </recommendedName>
    <alternativeName>
        <fullName evidence="10">Dimethylallyl diphosphate:tRNA dimethylallyltransferase</fullName>
        <shortName evidence="10">DMAPP:tRNA dimethylallyltransferase</shortName>
        <shortName evidence="10">DMATase</shortName>
    </alternativeName>
    <alternativeName>
        <fullName evidence="10">Isopentenyl-diphosphate:tRNA isopentenyltransferase</fullName>
        <shortName evidence="10">IPP transferase</shortName>
        <shortName evidence="10">IPPT</shortName>
        <shortName evidence="10">IPTase</shortName>
    </alternativeName>
</protein>
<dbReference type="InterPro" id="IPR016181">
    <property type="entry name" value="Acyl_CoA_acyltransferase"/>
</dbReference>
<evidence type="ECO:0000256" key="11">
    <source>
        <dbReference type="RuleBase" id="RU003783"/>
    </source>
</evidence>
<keyword evidence="7 10" id="KW-0067">ATP-binding</keyword>
<dbReference type="InterPro" id="IPR013653">
    <property type="entry name" value="GCN5-like_dom"/>
</dbReference>
<dbReference type="Gene3D" id="1.10.20.140">
    <property type="match status" value="1"/>
</dbReference>
<keyword evidence="6 10" id="KW-0547">Nucleotide-binding</keyword>
<comment type="cofactor">
    <cofactor evidence="1 10">
        <name>Mg(2+)</name>
        <dbReference type="ChEBI" id="CHEBI:18420"/>
    </cofactor>
</comment>
<dbReference type="CDD" id="cd04301">
    <property type="entry name" value="NAT_SF"/>
    <property type="match status" value="1"/>
</dbReference>
<evidence type="ECO:0000256" key="7">
    <source>
        <dbReference type="ARBA" id="ARBA00022840"/>
    </source>
</evidence>
<reference evidence="15 16" key="1">
    <citation type="submission" date="2018-05" db="EMBL/GenBank/DDBJ databases">
        <title>Algibacter marinivivus sp. nov., isolated from sample around a algae.</title>
        <authorList>
            <person name="Zhong X."/>
        </authorList>
    </citation>
    <scope>NUCLEOTIDE SEQUENCE [LARGE SCALE GENOMIC DNA]</scope>
    <source>
        <strain evidence="15 16">ZY111</strain>
    </source>
</reference>
<dbReference type="InterPro" id="IPR027417">
    <property type="entry name" value="P-loop_NTPase"/>
</dbReference>
<accession>A0A2U2X2Q2</accession>
<gene>
    <name evidence="10" type="primary">miaA</name>
    <name evidence="15" type="ORF">DIS18_12420</name>
</gene>
<dbReference type="SUPFAM" id="SSF52540">
    <property type="entry name" value="P-loop containing nucleoside triphosphate hydrolases"/>
    <property type="match status" value="1"/>
</dbReference>
<dbReference type="InterPro" id="IPR000182">
    <property type="entry name" value="GNAT_dom"/>
</dbReference>
<name>A0A2U2X2Q2_9FLAO</name>
<dbReference type="Pfam" id="PF01715">
    <property type="entry name" value="IPPT"/>
    <property type="match status" value="1"/>
</dbReference>
<comment type="similarity">
    <text evidence="3 10 13">Belongs to the IPP transferase family.</text>
</comment>
<dbReference type="GO" id="GO:0006400">
    <property type="term" value="P:tRNA modification"/>
    <property type="evidence" value="ECO:0007669"/>
    <property type="project" value="TreeGrafter"/>
</dbReference>
<evidence type="ECO:0000256" key="3">
    <source>
        <dbReference type="ARBA" id="ARBA00005842"/>
    </source>
</evidence>
<evidence type="ECO:0000256" key="8">
    <source>
        <dbReference type="ARBA" id="ARBA00022842"/>
    </source>
</evidence>
<dbReference type="Proteomes" id="UP000245375">
    <property type="component" value="Unassembled WGS sequence"/>
</dbReference>
<dbReference type="Gene3D" id="3.40.50.300">
    <property type="entry name" value="P-loop containing nucleotide triphosphate hydrolases"/>
    <property type="match status" value="1"/>
</dbReference>
<sequence>MQIGTAAPTPEELAGAKHHFIHHKSIKDNYNVGAFEKDALQCLETLFKTHNILVMVGGSGLYVDALTKGLDHFPEVDPEIRKTLNKKLEQDGLETLQNQLQTLDPISFNTIAIDNPHRVIRALEICIGTGKPYSSFLNKDKEKRHFKAITIGLTADRDLIYQRINQRVDIMMQEGLLDEVKGLLEHKNLNALNTVGYKELFNHLSGAWDLDFAISEIKKNTRRFAKRQLTWFKRNDKTLWFDYKSQTLDIINKINSRIKEAVLDNPVWFSLTEIHTDKCINYDKVKFYKTDYAPFGAFIDGADTAQAIEKYSKLIDTFFVVGKQPKLPTEFKPAIKYIGLQMILRKKTQFPITETIIELQEKHLEDLMGLIKLVYPHFFKEKTSTLGRYYGIYKNNLLVAALGERMQTKHFTEISAVATHPDYLGNGYAKQLLTHASNKIFEDNKVPFLHVDETNLGPIHLYKKLGFITRIKIEYWKISG</sequence>
<dbReference type="SUPFAM" id="SSF55729">
    <property type="entry name" value="Acyl-CoA N-acyltransferases (Nat)"/>
    <property type="match status" value="1"/>
</dbReference>
<evidence type="ECO:0000259" key="14">
    <source>
        <dbReference type="PROSITE" id="PS51186"/>
    </source>
</evidence>
<comment type="function">
    <text evidence="2 10 12">Catalyzes the transfer of a dimethylallyl group onto the adenine at position 37 in tRNAs that read codons beginning with uridine, leading to the formation of N6-(dimethylallyl)adenosine (i(6)A).</text>
</comment>
<reference evidence="16" key="3">
    <citation type="submission" date="2018-05" db="EMBL/GenBank/DDBJ databases">
        <authorList>
            <person name="Lu D."/>
        </authorList>
    </citation>
    <scope>NUCLEOTIDE SEQUENCE [LARGE SCALE GENOMIC DNA]</scope>
    <source>
        <strain evidence="16">ZY111</strain>
    </source>
</reference>
<comment type="caution">
    <text evidence="10">Lacks conserved residue(s) required for the propagation of feature annotation.</text>
</comment>
<dbReference type="InterPro" id="IPR039657">
    <property type="entry name" value="Dimethylallyltransferase"/>
</dbReference>
<evidence type="ECO:0000256" key="2">
    <source>
        <dbReference type="ARBA" id="ARBA00003213"/>
    </source>
</evidence>
<dbReference type="HAMAP" id="MF_00185">
    <property type="entry name" value="IPP_trans"/>
    <property type="match status" value="1"/>
</dbReference>
<keyword evidence="5 10" id="KW-0819">tRNA processing</keyword>
<evidence type="ECO:0000256" key="9">
    <source>
        <dbReference type="ARBA" id="ARBA00049563"/>
    </source>
</evidence>
<keyword evidence="8 10" id="KW-0460">Magnesium</keyword>
<evidence type="ECO:0000256" key="5">
    <source>
        <dbReference type="ARBA" id="ARBA00022694"/>
    </source>
</evidence>
<dbReference type="EMBL" id="QFRI01000003">
    <property type="protein sequence ID" value="PWH82063.1"/>
    <property type="molecule type" value="Genomic_DNA"/>
</dbReference>
<dbReference type="PANTHER" id="PTHR11088:SF60">
    <property type="entry name" value="TRNA DIMETHYLALLYLTRANSFERASE"/>
    <property type="match status" value="1"/>
</dbReference>
<dbReference type="InterPro" id="IPR018022">
    <property type="entry name" value="IPT"/>
</dbReference>
<proteinExistence type="inferred from homology"/>
<comment type="subunit">
    <text evidence="10">Monomer.</text>
</comment>
<feature type="domain" description="N-acetyltransferase" evidence="14">
    <location>
        <begin position="342"/>
        <end position="480"/>
    </location>
</feature>
<dbReference type="GO" id="GO:0005524">
    <property type="term" value="F:ATP binding"/>
    <property type="evidence" value="ECO:0007669"/>
    <property type="project" value="UniProtKB-UniRule"/>
</dbReference>
<evidence type="ECO:0000256" key="6">
    <source>
        <dbReference type="ARBA" id="ARBA00022741"/>
    </source>
</evidence>
<dbReference type="Pfam" id="PF08445">
    <property type="entry name" value="FR47"/>
    <property type="match status" value="1"/>
</dbReference>
<evidence type="ECO:0000256" key="4">
    <source>
        <dbReference type="ARBA" id="ARBA00022679"/>
    </source>
</evidence>
<feature type="site" description="Interaction with substrate tRNA" evidence="10">
    <location>
        <position position="81"/>
    </location>
</feature>
<dbReference type="Gene3D" id="1.10.287.890">
    <property type="entry name" value="Crystal structure of tRNA isopentenylpyrophosphate transferase (bh2366) domain"/>
    <property type="match status" value="1"/>
</dbReference>